<feature type="transmembrane region" description="Helical" evidence="15">
    <location>
        <begin position="748"/>
        <end position="767"/>
    </location>
</feature>
<dbReference type="InterPro" id="IPR023299">
    <property type="entry name" value="ATPase_P-typ_cyto_dom_N"/>
</dbReference>
<dbReference type="NCBIfam" id="TIGR01525">
    <property type="entry name" value="ATPase-IB_hvy"/>
    <property type="match status" value="1"/>
</dbReference>
<keyword evidence="14 15" id="KW-0472">Membrane</keyword>
<dbReference type="InterPro" id="IPR021993">
    <property type="entry name" value="ATPase-cat-bd"/>
</dbReference>
<feature type="transmembrane region" description="Helical" evidence="15">
    <location>
        <begin position="275"/>
        <end position="293"/>
    </location>
</feature>
<protein>
    <submittedName>
        <fullName evidence="17">Heavy metal translocating P-type ATPase</fullName>
    </submittedName>
</protein>
<evidence type="ECO:0000256" key="8">
    <source>
        <dbReference type="ARBA" id="ARBA00022741"/>
    </source>
</evidence>
<dbReference type="Gene3D" id="3.30.70.100">
    <property type="match status" value="1"/>
</dbReference>
<dbReference type="SUPFAM" id="SSF55008">
    <property type="entry name" value="HMA, heavy metal-associated domain"/>
    <property type="match status" value="1"/>
</dbReference>
<evidence type="ECO:0000259" key="16">
    <source>
        <dbReference type="PROSITE" id="PS50846"/>
    </source>
</evidence>
<dbReference type="Pfam" id="PF12156">
    <property type="entry name" value="ATPase-cat_bd"/>
    <property type="match status" value="1"/>
</dbReference>
<dbReference type="InterPro" id="IPR059000">
    <property type="entry name" value="ATPase_P-type_domA"/>
</dbReference>
<evidence type="ECO:0000256" key="13">
    <source>
        <dbReference type="ARBA" id="ARBA00023065"/>
    </source>
</evidence>
<evidence type="ECO:0000256" key="4">
    <source>
        <dbReference type="ARBA" id="ARBA00022475"/>
    </source>
</evidence>
<dbReference type="InterPro" id="IPR023298">
    <property type="entry name" value="ATPase_P-typ_TM_dom_sf"/>
</dbReference>
<dbReference type="NCBIfam" id="TIGR01512">
    <property type="entry name" value="ATPase-IB2_Cd"/>
    <property type="match status" value="1"/>
</dbReference>
<dbReference type="GO" id="GO:0016887">
    <property type="term" value="F:ATP hydrolysis activity"/>
    <property type="evidence" value="ECO:0007669"/>
    <property type="project" value="InterPro"/>
</dbReference>
<keyword evidence="13" id="KW-0406">Ion transport</keyword>
<evidence type="ECO:0000256" key="3">
    <source>
        <dbReference type="ARBA" id="ARBA00022448"/>
    </source>
</evidence>
<evidence type="ECO:0000313" key="17">
    <source>
        <dbReference type="EMBL" id="PRO73389.1"/>
    </source>
</evidence>
<dbReference type="PROSITE" id="PS50846">
    <property type="entry name" value="HMA_2"/>
    <property type="match status" value="1"/>
</dbReference>
<keyword evidence="3" id="KW-0813">Transport</keyword>
<dbReference type="SUPFAM" id="SSF81653">
    <property type="entry name" value="Calcium ATPase, transduction domain A"/>
    <property type="match status" value="1"/>
</dbReference>
<dbReference type="InterPro" id="IPR036412">
    <property type="entry name" value="HAD-like_sf"/>
</dbReference>
<dbReference type="Gene3D" id="2.70.150.10">
    <property type="entry name" value="Calcium-transporting ATPase, cytoplasmic transduction domain A"/>
    <property type="match status" value="1"/>
</dbReference>
<dbReference type="NCBIfam" id="TIGR01494">
    <property type="entry name" value="ATPase_P-type"/>
    <property type="match status" value="1"/>
</dbReference>
<keyword evidence="6 15" id="KW-0812">Transmembrane</keyword>
<dbReference type="PANTHER" id="PTHR43520">
    <property type="entry name" value="ATP7, ISOFORM B"/>
    <property type="match status" value="1"/>
</dbReference>
<keyword evidence="7 15" id="KW-0479">Metal-binding</keyword>
<feature type="transmembrane region" description="Helical" evidence="15">
    <location>
        <begin position="251"/>
        <end position="269"/>
    </location>
</feature>
<dbReference type="GO" id="GO:0005886">
    <property type="term" value="C:plasma membrane"/>
    <property type="evidence" value="ECO:0007669"/>
    <property type="project" value="UniProtKB-SubCell"/>
</dbReference>
<dbReference type="Gene3D" id="3.40.50.1000">
    <property type="entry name" value="HAD superfamily/HAD-like"/>
    <property type="match status" value="1"/>
</dbReference>
<dbReference type="InterPro" id="IPR036163">
    <property type="entry name" value="HMA_dom_sf"/>
</dbReference>
<evidence type="ECO:0000256" key="6">
    <source>
        <dbReference type="ARBA" id="ARBA00022692"/>
    </source>
</evidence>
<evidence type="ECO:0000256" key="5">
    <source>
        <dbReference type="ARBA" id="ARBA00022553"/>
    </source>
</evidence>
<feature type="transmembrane region" description="Helical" evidence="15">
    <location>
        <begin position="428"/>
        <end position="449"/>
    </location>
</feature>
<gene>
    <name evidence="17" type="ORF">C6Y40_11690</name>
</gene>
<dbReference type="Pfam" id="PF00122">
    <property type="entry name" value="E1-E2_ATPase"/>
    <property type="match status" value="1"/>
</dbReference>
<dbReference type="OrthoDB" id="9814270at2"/>
<dbReference type="InterPro" id="IPR018303">
    <property type="entry name" value="ATPase_P-typ_P_site"/>
</dbReference>
<dbReference type="Pfam" id="PF00403">
    <property type="entry name" value="HMA"/>
    <property type="match status" value="1"/>
</dbReference>
<evidence type="ECO:0000256" key="1">
    <source>
        <dbReference type="ARBA" id="ARBA00004651"/>
    </source>
</evidence>
<keyword evidence="10" id="KW-0460">Magnesium</keyword>
<dbReference type="GO" id="GO:0055070">
    <property type="term" value="P:copper ion homeostasis"/>
    <property type="evidence" value="ECO:0007669"/>
    <property type="project" value="TreeGrafter"/>
</dbReference>
<dbReference type="Pfam" id="PF00702">
    <property type="entry name" value="Hydrolase"/>
    <property type="match status" value="1"/>
</dbReference>
<dbReference type="InterPro" id="IPR017969">
    <property type="entry name" value="Heavy-metal-associated_CS"/>
</dbReference>
<dbReference type="SUPFAM" id="SSF81665">
    <property type="entry name" value="Calcium ATPase, transmembrane domain M"/>
    <property type="match status" value="1"/>
</dbReference>
<evidence type="ECO:0000256" key="2">
    <source>
        <dbReference type="ARBA" id="ARBA00006024"/>
    </source>
</evidence>
<dbReference type="EMBL" id="PVNP01000118">
    <property type="protein sequence ID" value="PRO73389.1"/>
    <property type="molecule type" value="Genomic_DNA"/>
</dbReference>
<dbReference type="PRINTS" id="PR00943">
    <property type="entry name" value="CUATPASE"/>
</dbReference>
<dbReference type="InterPro" id="IPR027256">
    <property type="entry name" value="P-typ_ATPase_IB"/>
</dbReference>
<dbReference type="PANTHER" id="PTHR43520:SF5">
    <property type="entry name" value="CATION-TRANSPORTING P-TYPE ATPASE-RELATED"/>
    <property type="match status" value="1"/>
</dbReference>
<reference evidence="18" key="1">
    <citation type="journal article" date="2020" name="Int. J. Syst. Evol. Microbiol.">
        <title>Alteromonas alba sp. nov., a marine bacterium isolated from the seawater of the West Pacific Ocean.</title>
        <authorList>
            <person name="Sun C."/>
            <person name="Wu Y.-H."/>
            <person name="Xamxidin M."/>
            <person name="Cheng H."/>
            <person name="Xu X.-W."/>
        </authorList>
    </citation>
    <scope>NUCLEOTIDE SEQUENCE [LARGE SCALE GENOMIC DNA]</scope>
    <source>
        <strain evidence="18">190</strain>
    </source>
</reference>
<evidence type="ECO:0000256" key="10">
    <source>
        <dbReference type="ARBA" id="ARBA00022842"/>
    </source>
</evidence>
<dbReference type="InterPro" id="IPR001757">
    <property type="entry name" value="P_typ_ATPase"/>
</dbReference>
<keyword evidence="8 15" id="KW-0547">Nucleotide-binding</keyword>
<accession>A0A2S9VA88</accession>
<comment type="subcellular location">
    <subcellularLocation>
        <location evidence="1">Cell membrane</location>
        <topology evidence="1">Multi-pass membrane protein</topology>
    </subcellularLocation>
</comment>
<dbReference type="GO" id="GO:0005524">
    <property type="term" value="F:ATP binding"/>
    <property type="evidence" value="ECO:0007669"/>
    <property type="project" value="UniProtKB-UniRule"/>
</dbReference>
<feature type="transmembrane region" description="Helical" evidence="15">
    <location>
        <begin position="214"/>
        <end position="239"/>
    </location>
</feature>
<keyword evidence="4 15" id="KW-1003">Cell membrane</keyword>
<keyword evidence="18" id="KW-1185">Reference proteome</keyword>
<proteinExistence type="inferred from homology"/>
<feature type="transmembrane region" description="Helical" evidence="15">
    <location>
        <begin position="455"/>
        <end position="479"/>
    </location>
</feature>
<evidence type="ECO:0000256" key="9">
    <source>
        <dbReference type="ARBA" id="ARBA00022840"/>
    </source>
</evidence>
<dbReference type="PROSITE" id="PS01047">
    <property type="entry name" value="HMA_1"/>
    <property type="match status" value="1"/>
</dbReference>
<dbReference type="RefSeq" id="WP_105934746.1">
    <property type="nucleotide sequence ID" value="NZ_PVNP01000118.1"/>
</dbReference>
<evidence type="ECO:0000256" key="12">
    <source>
        <dbReference type="ARBA" id="ARBA00022989"/>
    </source>
</evidence>
<name>A0A2S9VA88_9ALTE</name>
<dbReference type="CDD" id="cd00371">
    <property type="entry name" value="HMA"/>
    <property type="match status" value="1"/>
</dbReference>
<dbReference type="PRINTS" id="PR00119">
    <property type="entry name" value="CATATPASE"/>
</dbReference>
<dbReference type="GO" id="GO:0043682">
    <property type="term" value="F:P-type divalent copper transporter activity"/>
    <property type="evidence" value="ECO:0007669"/>
    <property type="project" value="TreeGrafter"/>
</dbReference>
<dbReference type="InterPro" id="IPR008250">
    <property type="entry name" value="ATPase_P-typ_transduc_dom_A_sf"/>
</dbReference>
<dbReference type="SUPFAM" id="SSF56784">
    <property type="entry name" value="HAD-like"/>
    <property type="match status" value="1"/>
</dbReference>
<dbReference type="InterPro" id="IPR023214">
    <property type="entry name" value="HAD_sf"/>
</dbReference>
<comment type="similarity">
    <text evidence="2 15">Belongs to the cation transport ATPase (P-type) (TC 3.A.3) family. Type IB subfamily.</text>
</comment>
<dbReference type="PROSITE" id="PS00154">
    <property type="entry name" value="ATPASE_E1_E2"/>
    <property type="match status" value="1"/>
</dbReference>
<keyword evidence="5" id="KW-0597">Phosphoprotein</keyword>
<dbReference type="Proteomes" id="UP000238949">
    <property type="component" value="Unassembled WGS sequence"/>
</dbReference>
<evidence type="ECO:0000256" key="14">
    <source>
        <dbReference type="ARBA" id="ARBA00023136"/>
    </source>
</evidence>
<dbReference type="NCBIfam" id="TIGR01511">
    <property type="entry name" value="ATPase-IB1_Cu"/>
    <property type="match status" value="1"/>
</dbReference>
<dbReference type="AlphaFoldDB" id="A0A2S9VA88"/>
<keyword evidence="9 15" id="KW-0067">ATP-binding</keyword>
<evidence type="ECO:0000256" key="7">
    <source>
        <dbReference type="ARBA" id="ARBA00022723"/>
    </source>
</evidence>
<dbReference type="GO" id="GO:0005507">
    <property type="term" value="F:copper ion binding"/>
    <property type="evidence" value="ECO:0007669"/>
    <property type="project" value="TreeGrafter"/>
</dbReference>
<organism evidence="17 18">
    <name type="scientific">Alteromonas alba</name>
    <dbReference type="NCBI Taxonomy" id="2079529"/>
    <lineage>
        <taxon>Bacteria</taxon>
        <taxon>Pseudomonadati</taxon>
        <taxon>Pseudomonadota</taxon>
        <taxon>Gammaproteobacteria</taxon>
        <taxon>Alteromonadales</taxon>
        <taxon>Alteromonadaceae</taxon>
        <taxon>Alteromonas/Salinimonas group</taxon>
        <taxon>Alteromonas</taxon>
    </lineage>
</organism>
<dbReference type="InterPro" id="IPR006121">
    <property type="entry name" value="HMA_dom"/>
</dbReference>
<keyword evidence="12 15" id="KW-1133">Transmembrane helix</keyword>
<sequence length="792" mass="85946">MNVTAIECYHCGLPAETDSPYHATILGKDRVMCCPGCQAVAEAIVDNGLEDYYQFRTEPAARGDTEFQATLGKLAMYDDPSLQEDFVIDEGNNKQIQLTLEGITCAACGWLIEKQLARVNGINQVSVNVSERRAAVTWSDEVIHLSGILKALKKIGYAALPFQPDQHEASYQNEQKQFLKKLGLAGLMTMQVMMLMTGLYFDLFGAIEAETRQYFYWVALVLTTPVVFYSGSTFYLGAIKAISARTVNMDVPVTIAVFGTYIAGIKSTLLETGDVYFESICMFIFLLLLSRYLEHRSRHRATQISANMMQYIPVTAHRLSDDDKVEPCLAKHLNVGDKVLVKAGETIPVDGRIIEGASAIDESMLTGEFEPVLKNTGAAVFGGTVNQQNTLTIEVHQQLKYALVNQIIRLQSTAMANKPKAAQMADSFSRYFVMAVLAISALTFTYWTVQGNNEAFWIAIAVLVATCPCALGLATPSALTCAMARLNKQGILLKRADALEQITGIDTIALDKTGTLTEGKFGIADRWFANPTHAEYLFNITASLESRSEHPISKAFTASESLAVSDFEVTAGGGIRGSVEGKQYLLGSATFTQADPSYVPVSANVYLVCNGECLAAYEVTDSLKSDTAETLARLGTFQLVLLSGDTQQNVDKLAAKLPLAVATGELTPEQKYQAVQTLQAQDHKVMMLGDGINDAPVLASADVSVAVGNATDIARNAADVVLLTESLSTVPALVDIAAKTRRKIRQNILWALGYNLLILPFAVSGLLLPWMAVIGMSLSSIIVVSNSTRLLK</sequence>
<comment type="caution">
    <text evidence="17">The sequence shown here is derived from an EMBL/GenBank/DDBJ whole genome shotgun (WGS) entry which is preliminary data.</text>
</comment>
<evidence type="ECO:0000256" key="15">
    <source>
        <dbReference type="RuleBase" id="RU362081"/>
    </source>
</evidence>
<dbReference type="Gene3D" id="3.40.1110.10">
    <property type="entry name" value="Calcium-transporting ATPase, cytoplasmic domain N"/>
    <property type="match status" value="1"/>
</dbReference>
<dbReference type="CDD" id="cd02079">
    <property type="entry name" value="P-type_ATPase_HM"/>
    <property type="match status" value="1"/>
</dbReference>
<feature type="transmembrane region" description="Helical" evidence="15">
    <location>
        <begin position="182"/>
        <end position="202"/>
    </location>
</feature>
<feature type="domain" description="HMA" evidence="16">
    <location>
        <begin position="94"/>
        <end position="160"/>
    </location>
</feature>
<keyword evidence="11" id="KW-1278">Translocase</keyword>
<evidence type="ECO:0000256" key="11">
    <source>
        <dbReference type="ARBA" id="ARBA00022967"/>
    </source>
</evidence>
<evidence type="ECO:0000313" key="18">
    <source>
        <dbReference type="Proteomes" id="UP000238949"/>
    </source>
</evidence>